<protein>
    <submittedName>
        <fullName evidence="2">Uncharacterized protein</fullName>
    </submittedName>
</protein>
<dbReference type="EMBL" id="JANPWB010000012">
    <property type="protein sequence ID" value="KAJ1115358.1"/>
    <property type="molecule type" value="Genomic_DNA"/>
</dbReference>
<feature type="region of interest" description="Disordered" evidence="1">
    <location>
        <begin position="47"/>
        <end position="135"/>
    </location>
</feature>
<evidence type="ECO:0000313" key="3">
    <source>
        <dbReference type="Proteomes" id="UP001066276"/>
    </source>
</evidence>
<reference evidence="2" key="1">
    <citation type="journal article" date="2022" name="bioRxiv">
        <title>Sequencing and chromosome-scale assembly of the giantPleurodeles waltlgenome.</title>
        <authorList>
            <person name="Brown T."/>
            <person name="Elewa A."/>
            <person name="Iarovenko S."/>
            <person name="Subramanian E."/>
            <person name="Araus A.J."/>
            <person name="Petzold A."/>
            <person name="Susuki M."/>
            <person name="Suzuki K.-i.T."/>
            <person name="Hayashi T."/>
            <person name="Toyoda A."/>
            <person name="Oliveira C."/>
            <person name="Osipova E."/>
            <person name="Leigh N.D."/>
            <person name="Simon A."/>
            <person name="Yun M.H."/>
        </authorList>
    </citation>
    <scope>NUCLEOTIDE SEQUENCE</scope>
    <source>
        <strain evidence="2">20211129_DDA</strain>
        <tissue evidence="2">Liver</tissue>
    </source>
</reference>
<comment type="caution">
    <text evidence="2">The sequence shown here is derived from an EMBL/GenBank/DDBJ whole genome shotgun (WGS) entry which is preliminary data.</text>
</comment>
<name>A0AAV7NGT0_PLEWA</name>
<sequence>MWLVPPHPLSPLLQVQPKRPVARGWGRQTARGGSHLHCCQVCLGRRAPESPGRGRAHQASGNLLRSSSTAPEWCEAPGCGSGGPGTPLQGRPAQELMPRHRTPGGSRTEHPSKYEAAQPPDGVQAPRSSGFRSTGDRGHWAVLYEPANRNTGSGQELWGIVNVNYEEDYGGPREDTGLVALVMDVNQKGP</sequence>
<gene>
    <name evidence="2" type="ORF">NDU88_003582</name>
</gene>
<feature type="compositionally biased region" description="Polar residues" evidence="1">
    <location>
        <begin position="59"/>
        <end position="70"/>
    </location>
</feature>
<evidence type="ECO:0000256" key="1">
    <source>
        <dbReference type="SAM" id="MobiDB-lite"/>
    </source>
</evidence>
<evidence type="ECO:0000313" key="2">
    <source>
        <dbReference type="EMBL" id="KAJ1115358.1"/>
    </source>
</evidence>
<dbReference type="Proteomes" id="UP001066276">
    <property type="component" value="Chromosome 8"/>
</dbReference>
<dbReference type="AlphaFoldDB" id="A0AAV7NGT0"/>
<proteinExistence type="predicted"/>
<organism evidence="2 3">
    <name type="scientific">Pleurodeles waltl</name>
    <name type="common">Iberian ribbed newt</name>
    <dbReference type="NCBI Taxonomy" id="8319"/>
    <lineage>
        <taxon>Eukaryota</taxon>
        <taxon>Metazoa</taxon>
        <taxon>Chordata</taxon>
        <taxon>Craniata</taxon>
        <taxon>Vertebrata</taxon>
        <taxon>Euteleostomi</taxon>
        <taxon>Amphibia</taxon>
        <taxon>Batrachia</taxon>
        <taxon>Caudata</taxon>
        <taxon>Salamandroidea</taxon>
        <taxon>Salamandridae</taxon>
        <taxon>Pleurodelinae</taxon>
        <taxon>Pleurodeles</taxon>
    </lineage>
</organism>
<accession>A0AAV7NGT0</accession>
<keyword evidence="3" id="KW-1185">Reference proteome</keyword>